<dbReference type="OMA" id="AYPDLWQ"/>
<dbReference type="RefSeq" id="XP_003674431.1">
    <property type="nucleotide sequence ID" value="XM_003674383.1"/>
</dbReference>
<dbReference type="PANTHER" id="PTHR28180:SF2">
    <property type="entry name" value="PEROXISOMAL PROTEIN 2"/>
    <property type="match status" value="1"/>
</dbReference>
<evidence type="ECO:0000313" key="1">
    <source>
        <dbReference type="EMBL" id="CCC68053.1"/>
    </source>
</evidence>
<dbReference type="EMBL" id="HE576752">
    <property type="protein sequence ID" value="CCC68053.1"/>
    <property type="molecule type" value="Genomic_DNA"/>
</dbReference>
<dbReference type="Gene3D" id="1.20.1290.10">
    <property type="entry name" value="AhpD-like"/>
    <property type="match status" value="1"/>
</dbReference>
<dbReference type="KEGG" id="ncs:NCAS_0A14950"/>
<reference key="2">
    <citation type="submission" date="2011-08" db="EMBL/GenBank/DDBJ databases">
        <title>Genome sequence of Naumovozyma castellii.</title>
        <authorList>
            <person name="Gordon J.L."/>
            <person name="Armisen D."/>
            <person name="Proux-Wera E."/>
            <person name="OhEigeartaigh S.S."/>
            <person name="Byrne K.P."/>
            <person name="Wolfe K.H."/>
        </authorList>
    </citation>
    <scope>NUCLEOTIDE SEQUENCE</scope>
    <source>
        <strain>Type strain:CBS 4309</strain>
    </source>
</reference>
<dbReference type="Proteomes" id="UP000001640">
    <property type="component" value="Chromosome 1"/>
</dbReference>
<dbReference type="PROSITE" id="PS51257">
    <property type="entry name" value="PROKAR_LIPOPROTEIN"/>
    <property type="match status" value="1"/>
</dbReference>
<accession>G0V9A2</accession>
<sequence length="274" mass="30688">MQGIISKERLLHLIEYGSSLNDTWALATIATLCSCNEPYEIRKIYLYMILKEQNADVKVTINKVWQVLENDASQEGIKLVIDELFPVVTARVTEITNKFRDALLKSGALCGLPKAINALTHLKEVTPSVLIDSSTIEPIAASPKLFSQNVQRPRKGSDIESFNNGIKHWNKVYDKVSTRVANNLNSAYPDLWYFTLEHIYGPLLSYDEILSATETSLIVIASLVPQSVNPQLRGHLKGALNVGCDKASVEQVRNISILCSEWCGIKWREEVCKL</sequence>
<gene>
    <name evidence="1" type="primary">NCAS0A14950</name>
    <name evidence="1" type="ordered locus">NCAS_0A14950</name>
</gene>
<dbReference type="OrthoDB" id="5537330at2759"/>
<keyword evidence="2" id="KW-1185">Reference proteome</keyword>
<dbReference type="PANTHER" id="PTHR28180">
    <property type="entry name" value="CONSERVED MITOCHONDRIAL PROTEIN-RELATED"/>
    <property type="match status" value="1"/>
</dbReference>
<dbReference type="InterPro" id="IPR029032">
    <property type="entry name" value="AhpD-like"/>
</dbReference>
<evidence type="ECO:0000313" key="2">
    <source>
        <dbReference type="Proteomes" id="UP000001640"/>
    </source>
</evidence>
<dbReference type="InParanoid" id="G0V9A2"/>
<reference evidence="2" key="1">
    <citation type="journal article" date="2011" name="Proc. Natl. Acad. Sci. U.S.A.">
        <title>Evolutionary erosion of yeast sex chromosomes by mating-type switching accidents.</title>
        <authorList>
            <person name="Gordon J.L."/>
            <person name="Armisen D."/>
            <person name="Proux-Wera E."/>
            <person name="Oheigeartaigh S.S."/>
            <person name="Byrne K.P."/>
            <person name="Wolfe K.H."/>
        </authorList>
    </citation>
    <scope>NUCLEOTIDE SEQUENCE [LARGE SCALE GENOMIC DNA]</scope>
    <source>
        <strain evidence="2">ATCC 76901 / BCRC 22586 / CBS 4309 / NBRC 1992 / NRRL Y-12630</strain>
    </source>
</reference>
<dbReference type="HOGENOM" id="CLU_065389_3_0_1"/>
<proteinExistence type="predicted"/>
<organism evidence="1 2">
    <name type="scientific">Naumovozyma castellii</name>
    <name type="common">Yeast</name>
    <name type="synonym">Saccharomyces castellii</name>
    <dbReference type="NCBI Taxonomy" id="27288"/>
    <lineage>
        <taxon>Eukaryota</taxon>
        <taxon>Fungi</taxon>
        <taxon>Dikarya</taxon>
        <taxon>Ascomycota</taxon>
        <taxon>Saccharomycotina</taxon>
        <taxon>Saccharomycetes</taxon>
        <taxon>Saccharomycetales</taxon>
        <taxon>Saccharomycetaceae</taxon>
        <taxon>Naumovozyma</taxon>
    </lineage>
</organism>
<dbReference type="AlphaFoldDB" id="G0V9A2"/>
<dbReference type="GeneID" id="96901528"/>
<name>G0V9A2_NAUCA</name>
<protein>
    <recommendedName>
        <fullName evidence="3">Carboxymuconolactone decarboxylase-like domain-containing protein</fullName>
    </recommendedName>
</protein>
<evidence type="ECO:0008006" key="3">
    <source>
        <dbReference type="Google" id="ProtNLM"/>
    </source>
</evidence>
<dbReference type="SUPFAM" id="SSF69118">
    <property type="entry name" value="AhpD-like"/>
    <property type="match status" value="1"/>
</dbReference>
<dbReference type="eggNOG" id="ENOG502RCP9">
    <property type="taxonomic scope" value="Eukaryota"/>
</dbReference>
<dbReference type="InterPro" id="IPR052999">
    <property type="entry name" value="PTS1_Protein"/>
</dbReference>